<dbReference type="SUPFAM" id="SSF52540">
    <property type="entry name" value="P-loop containing nucleoside triphosphate hydrolases"/>
    <property type="match status" value="1"/>
</dbReference>
<sequence>MKRMRVFAGPNGSGKTTLVNQFIKERSKLINPNRHINPDDLNLINVLNFNDFGLKVDENNFQDFISQSPFYNKCNIDTKNIKINDNCFNITNRSSYMGAMLADYLRHCYINSKETLFSYETVLSHSSKVDFLKNAKNCEWQVYLYFVSTVDSYINYGRVEERVLNGGHDVPTDKIQDRYIRSHENLFTALQHCRRAYIFDNSTQQMQLIAEKKPDNSLTLSNENSIPAWLDECVLSKIK</sequence>
<gene>
    <name evidence="1" type="ORF">MSBR3_0349</name>
</gene>
<evidence type="ECO:0000313" key="1">
    <source>
        <dbReference type="EMBL" id="AKB80927.1"/>
    </source>
</evidence>
<dbReference type="EMBL" id="CP009517">
    <property type="protein sequence ID" value="AKB80927.1"/>
    <property type="molecule type" value="Genomic_DNA"/>
</dbReference>
<accession>A0A0E3SJP4</accession>
<evidence type="ECO:0008006" key="3">
    <source>
        <dbReference type="Google" id="ProtNLM"/>
    </source>
</evidence>
<dbReference type="PATRIC" id="fig|1434107.4.peg.461"/>
<dbReference type="STRING" id="1434107.MSBR3_0349"/>
<dbReference type="HOGENOM" id="CLU_094497_1_2_2"/>
<dbReference type="InterPro" id="IPR027417">
    <property type="entry name" value="P-loop_NTPase"/>
</dbReference>
<dbReference type="Proteomes" id="UP000033066">
    <property type="component" value="Chromosome"/>
</dbReference>
<dbReference type="OrthoDB" id="75417at2157"/>
<dbReference type="RefSeq" id="WP_048106082.1">
    <property type="nucleotide sequence ID" value="NZ_CP009517.1"/>
</dbReference>
<organism evidence="1 2">
    <name type="scientific">Methanosarcina barkeri 3</name>
    <dbReference type="NCBI Taxonomy" id="1434107"/>
    <lineage>
        <taxon>Archaea</taxon>
        <taxon>Methanobacteriati</taxon>
        <taxon>Methanobacteriota</taxon>
        <taxon>Stenosarchaea group</taxon>
        <taxon>Methanomicrobia</taxon>
        <taxon>Methanosarcinales</taxon>
        <taxon>Methanosarcinaceae</taxon>
        <taxon>Methanosarcina</taxon>
    </lineage>
</organism>
<reference evidence="1" key="1">
    <citation type="submission" date="2014-07" db="EMBL/GenBank/DDBJ databases">
        <title>Methanogenic archaea and the global carbon cycle.</title>
        <authorList>
            <person name="Henriksen J.R."/>
            <person name="Luke J."/>
            <person name="Reinhart S."/>
            <person name="Benedict M.N."/>
            <person name="Youngblut N.D."/>
            <person name="Metcalf M.E."/>
            <person name="Whitaker R.J."/>
            <person name="Metcalf W.W."/>
        </authorList>
    </citation>
    <scope>NUCLEOTIDE SEQUENCE [LARGE SCALE GENOMIC DNA]</scope>
    <source>
        <strain evidence="1">3</strain>
    </source>
</reference>
<dbReference type="Gene3D" id="3.40.50.300">
    <property type="entry name" value="P-loop containing nucleotide triphosphate hydrolases"/>
    <property type="match status" value="1"/>
</dbReference>
<dbReference type="AlphaFoldDB" id="A0A0E3SJP4"/>
<dbReference type="PANTHER" id="PTHR39206">
    <property type="entry name" value="SLL8004 PROTEIN"/>
    <property type="match status" value="1"/>
</dbReference>
<evidence type="ECO:0000313" key="2">
    <source>
        <dbReference type="Proteomes" id="UP000033066"/>
    </source>
</evidence>
<name>A0A0E3SJP4_METBA</name>
<dbReference type="GeneID" id="24787805"/>
<protein>
    <recommendedName>
        <fullName evidence="3">UDP-N-acetylglucosamine kinase</fullName>
    </recommendedName>
</protein>
<keyword evidence="2" id="KW-1185">Reference proteome</keyword>
<dbReference type="KEGG" id="mbak:MSBR3_0349"/>
<dbReference type="PANTHER" id="PTHR39206:SF1">
    <property type="entry name" value="SLL8004 PROTEIN"/>
    <property type="match status" value="1"/>
</dbReference>
<proteinExistence type="predicted"/>